<feature type="repeat" description="TPR" evidence="1">
    <location>
        <begin position="448"/>
        <end position="481"/>
    </location>
</feature>
<dbReference type="AlphaFoldDB" id="A0AAD9XI21"/>
<dbReference type="Pfam" id="PF13432">
    <property type="entry name" value="TPR_16"/>
    <property type="match status" value="1"/>
</dbReference>
<keyword evidence="1" id="KW-0802">TPR repeat</keyword>
<dbReference type="InterPro" id="IPR036249">
    <property type="entry name" value="Thioredoxin-like_sf"/>
</dbReference>
<dbReference type="InterPro" id="IPR013766">
    <property type="entry name" value="Thioredoxin_domain"/>
</dbReference>
<evidence type="ECO:0000313" key="5">
    <source>
        <dbReference type="Proteomes" id="UP001280121"/>
    </source>
</evidence>
<sequence length="736" mass="81727">MELDPGCGLMSGIFQRWSYWPGKTPVRSLPVANGNDNMLKVAAVADNSKKPPAHSSKKRRSVSVDSGLLESANVAKPSPKPEQKHSKSPGSAPPRRSTSHLKGHCRRPSNAARSSTSSSSSSGQTKGSKIQGSIDKRMLKTDPTCTAMELSTVVVSNCQQATNDGKGLVRATSSNVMLLGQLGNLKQLGNGSSLGNNSPNATTKTVDYLYKNLQEVNSNSKAKQSYGRGRLGGNGVMGNIMRQTSGELPQFKGLMNKLDPEMLKNMGNEAYKKGRFEDALALYDGAIAINSNKATYRSNRSAALIGLGRIMEALVECKEAIQIDPSYHRAHHRLATLYLRLGEAERASYHYKNSGSLVEREDIGRAEAVQKHLIRCNKARKLRDWSGLLKETQYAITFGADSAPQVFALKVEAYLRLQRHEEAYATHRKRPKFCSESFPKLFGLAGSAYLLMIQAQVYMASGRFDDSVKVAQCAVELDPNNQEVIMVAKRARATASVRLSGNLLFKASKYLEACTLYSEGLDHDPHNSILLCNRAACRSKLGQYEKAVEDCTTALNLQPSYSKARLRRADCNSKLERWEASIRDYEMLIREIPGDEEVGRALFEARVQLKRQRGEDVQDMKFGSNLVFISSNERFRHFVTSPGMAVVLFCNKANHKQVLYLMEQVCKRYPSVNFLKVEIEDHPYLAKSEGVNSIPAFKIYKNGSRVKEIPANNPDLLEKSVKLYSSRGYIYKEIKH</sequence>
<dbReference type="SUPFAM" id="SSF48452">
    <property type="entry name" value="TPR-like"/>
    <property type="match status" value="2"/>
</dbReference>
<protein>
    <recommendedName>
        <fullName evidence="3">Thioredoxin domain-containing protein</fullName>
    </recommendedName>
</protein>
<feature type="domain" description="Thioredoxin" evidence="3">
    <location>
        <begin position="656"/>
        <end position="719"/>
    </location>
</feature>
<evidence type="ECO:0000256" key="1">
    <source>
        <dbReference type="PROSITE-ProRule" id="PRU00339"/>
    </source>
</evidence>
<evidence type="ECO:0000259" key="3">
    <source>
        <dbReference type="Pfam" id="PF00085"/>
    </source>
</evidence>
<feature type="region of interest" description="Disordered" evidence="2">
    <location>
        <begin position="46"/>
        <end position="137"/>
    </location>
</feature>
<name>A0AAD9XI21_9ROSI</name>
<keyword evidence="5" id="KW-1185">Reference proteome</keyword>
<organism evidence="4 5">
    <name type="scientific">Dipteronia dyeriana</name>
    <dbReference type="NCBI Taxonomy" id="168575"/>
    <lineage>
        <taxon>Eukaryota</taxon>
        <taxon>Viridiplantae</taxon>
        <taxon>Streptophyta</taxon>
        <taxon>Embryophyta</taxon>
        <taxon>Tracheophyta</taxon>
        <taxon>Spermatophyta</taxon>
        <taxon>Magnoliopsida</taxon>
        <taxon>eudicotyledons</taxon>
        <taxon>Gunneridae</taxon>
        <taxon>Pentapetalae</taxon>
        <taxon>rosids</taxon>
        <taxon>malvids</taxon>
        <taxon>Sapindales</taxon>
        <taxon>Sapindaceae</taxon>
        <taxon>Hippocastanoideae</taxon>
        <taxon>Acereae</taxon>
        <taxon>Dipteronia</taxon>
    </lineage>
</organism>
<dbReference type="Gene3D" id="3.40.30.10">
    <property type="entry name" value="Glutaredoxin"/>
    <property type="match status" value="1"/>
</dbReference>
<dbReference type="CDD" id="cd02947">
    <property type="entry name" value="TRX_family"/>
    <property type="match status" value="1"/>
</dbReference>
<comment type="caution">
    <text evidence="4">The sequence shown here is derived from an EMBL/GenBank/DDBJ whole genome shotgun (WGS) entry which is preliminary data.</text>
</comment>
<dbReference type="Pfam" id="PF00085">
    <property type="entry name" value="Thioredoxin"/>
    <property type="match status" value="1"/>
</dbReference>
<dbReference type="Proteomes" id="UP001280121">
    <property type="component" value="Unassembled WGS sequence"/>
</dbReference>
<feature type="compositionally biased region" description="Basic residues" evidence="2">
    <location>
        <begin position="51"/>
        <end position="61"/>
    </location>
</feature>
<dbReference type="GO" id="GO:0005737">
    <property type="term" value="C:cytoplasm"/>
    <property type="evidence" value="ECO:0007669"/>
    <property type="project" value="TreeGrafter"/>
</dbReference>
<proteinExistence type="predicted"/>
<feature type="repeat" description="TPR" evidence="1">
    <location>
        <begin position="260"/>
        <end position="293"/>
    </location>
</feature>
<evidence type="ECO:0000256" key="2">
    <source>
        <dbReference type="SAM" id="MobiDB-lite"/>
    </source>
</evidence>
<feature type="compositionally biased region" description="Low complexity" evidence="2">
    <location>
        <begin position="114"/>
        <end position="133"/>
    </location>
</feature>
<dbReference type="SUPFAM" id="SSF52833">
    <property type="entry name" value="Thioredoxin-like"/>
    <property type="match status" value="1"/>
</dbReference>
<dbReference type="SMART" id="SM00028">
    <property type="entry name" value="TPR"/>
    <property type="match status" value="7"/>
</dbReference>
<dbReference type="PANTHER" id="PTHR46050:SF18">
    <property type="entry name" value="TETRATRICOPEPTIDE REPEAT (TPR)-LIKE SUPERFAMILY PROTEIN"/>
    <property type="match status" value="1"/>
</dbReference>
<dbReference type="EMBL" id="JANJYI010000002">
    <property type="protein sequence ID" value="KAK2659720.1"/>
    <property type="molecule type" value="Genomic_DNA"/>
</dbReference>
<evidence type="ECO:0000313" key="4">
    <source>
        <dbReference type="EMBL" id="KAK2659720.1"/>
    </source>
</evidence>
<dbReference type="PANTHER" id="PTHR46050">
    <property type="entry name" value="TPR REPEAT-CONTAINING THIOREDOXIN"/>
    <property type="match status" value="1"/>
</dbReference>
<dbReference type="GO" id="GO:0006950">
    <property type="term" value="P:response to stress"/>
    <property type="evidence" value="ECO:0007669"/>
    <property type="project" value="UniProtKB-ARBA"/>
</dbReference>
<dbReference type="InterPro" id="IPR019734">
    <property type="entry name" value="TPR_rpt"/>
</dbReference>
<dbReference type="InterPro" id="IPR044534">
    <property type="entry name" value="TTL1-4"/>
</dbReference>
<gene>
    <name evidence="4" type="ORF">Ddye_006253</name>
</gene>
<dbReference type="InterPro" id="IPR011990">
    <property type="entry name" value="TPR-like_helical_dom_sf"/>
</dbReference>
<accession>A0AAD9XI21</accession>
<dbReference type="Pfam" id="PF00515">
    <property type="entry name" value="TPR_1"/>
    <property type="match status" value="1"/>
</dbReference>
<reference evidence="4" key="1">
    <citation type="journal article" date="2023" name="Plant J.">
        <title>Genome sequences and population genomics provide insights into the demographic history, inbreeding, and mutation load of two 'living fossil' tree species of Dipteronia.</title>
        <authorList>
            <person name="Feng Y."/>
            <person name="Comes H.P."/>
            <person name="Chen J."/>
            <person name="Zhu S."/>
            <person name="Lu R."/>
            <person name="Zhang X."/>
            <person name="Li P."/>
            <person name="Qiu J."/>
            <person name="Olsen K.M."/>
            <person name="Qiu Y."/>
        </authorList>
    </citation>
    <scope>NUCLEOTIDE SEQUENCE</scope>
    <source>
        <strain evidence="4">KIB01</strain>
    </source>
</reference>
<feature type="compositionally biased region" description="Basic residues" evidence="2">
    <location>
        <begin position="97"/>
        <end position="107"/>
    </location>
</feature>
<feature type="repeat" description="TPR" evidence="1">
    <location>
        <begin position="528"/>
        <end position="561"/>
    </location>
</feature>
<dbReference type="Gene3D" id="1.25.40.10">
    <property type="entry name" value="Tetratricopeptide repeat domain"/>
    <property type="match status" value="1"/>
</dbReference>
<dbReference type="PROSITE" id="PS50005">
    <property type="entry name" value="TPR"/>
    <property type="match status" value="3"/>
</dbReference>